<evidence type="ECO:0000313" key="7">
    <source>
        <dbReference type="Proteomes" id="UP000092605"/>
    </source>
</evidence>
<dbReference type="CDD" id="cd12797">
    <property type="entry name" value="M23_peptidase"/>
    <property type="match status" value="1"/>
</dbReference>
<dbReference type="PROSITE" id="PS51109">
    <property type="entry name" value="G5"/>
    <property type="match status" value="1"/>
</dbReference>
<feature type="domain" description="G5" evidence="3">
    <location>
        <begin position="238"/>
        <end position="318"/>
    </location>
</feature>
<name>A0A150FT23_CLOPD</name>
<keyword evidence="6" id="KW-0378">Hydrolase</keyword>
<keyword evidence="8" id="KW-1185">Reference proteome</keyword>
<comment type="caution">
    <text evidence="5">The sequence shown here is derived from an EMBL/GenBank/DDBJ whole genome shotgun (WGS) entry which is preliminary data.</text>
</comment>
<evidence type="ECO:0000259" key="3">
    <source>
        <dbReference type="PROSITE" id="PS51109"/>
    </source>
</evidence>
<feature type="domain" description="LysM" evidence="4">
    <location>
        <begin position="187"/>
        <end position="231"/>
    </location>
</feature>
<evidence type="ECO:0000313" key="5">
    <source>
        <dbReference type="EMBL" id="KXZ40728.1"/>
    </source>
</evidence>
<sequence length="447" mass="50242">MINIRDIKALKNKNLIYILVSLITIFTCYGIYFSGVSYEVKVDGQKIGIVQNKNIVYNAIKDIKEGFEENVNIDQQITFDKVRVSKDKISSDQEIIEKLNSLIDIKTQAYAINVDGKDIVYLKKEDKARKLLEKIKNHYIEKIDSENIKDASFLEDVNIVKKNAKVTDIKDIESAYNFILLGTEQIKTYKVEQGDSAWTISQKLNISVEDIQKANPDINVEKLQIGQEINVSVPSPYINFKTIEIASYEEKIPYKVTQEETNALFKGERKVKVIGKEGKRKIEAEIVRVNGKIVDKNVLNEEELQKPQDQVILIGTKSRPSTVAFGAFINPTRGTLTSRFGARWGRMHEGIDIAGPIGTPIKAADGGVVSFAGTQGAYGKLVIINHENGYSTYYAHCNTINVRVGQRVSRGQVIATIGNTGRSTGPHLHFEVRKNGRPVNPLNYIRY</sequence>
<dbReference type="GO" id="GO:0004222">
    <property type="term" value="F:metalloendopeptidase activity"/>
    <property type="evidence" value="ECO:0007669"/>
    <property type="project" value="TreeGrafter"/>
</dbReference>
<dbReference type="SMART" id="SM00257">
    <property type="entry name" value="LysM"/>
    <property type="match status" value="1"/>
</dbReference>
<keyword evidence="1" id="KW-0732">Signal</keyword>
<evidence type="ECO:0000313" key="8">
    <source>
        <dbReference type="Proteomes" id="UP000323392"/>
    </source>
</evidence>
<dbReference type="PANTHER" id="PTHR21666">
    <property type="entry name" value="PEPTIDASE-RELATED"/>
    <property type="match status" value="1"/>
</dbReference>
<organism evidence="5 7">
    <name type="scientific">Alkalithermobacter thermoalcaliphilus JW-YL-7 = DSM 7308</name>
    <dbReference type="NCBI Taxonomy" id="1121328"/>
    <lineage>
        <taxon>Bacteria</taxon>
        <taxon>Bacillati</taxon>
        <taxon>Bacillota</taxon>
        <taxon>Clostridia</taxon>
        <taxon>Peptostreptococcales</taxon>
        <taxon>Tepidibacteraceae</taxon>
        <taxon>Alkalithermobacter</taxon>
    </lineage>
</organism>
<dbReference type="SMART" id="SM01208">
    <property type="entry name" value="G5"/>
    <property type="match status" value="1"/>
</dbReference>
<dbReference type="Pfam" id="PF01476">
    <property type="entry name" value="LysM"/>
    <property type="match status" value="1"/>
</dbReference>
<dbReference type="PATRIC" id="fig|1121328.3.peg.1815"/>
<dbReference type="InterPro" id="IPR036779">
    <property type="entry name" value="LysM_dom_sf"/>
</dbReference>
<dbReference type="SUPFAM" id="SSF51261">
    <property type="entry name" value="Duplicated hybrid motif"/>
    <property type="match status" value="1"/>
</dbReference>
<evidence type="ECO:0000313" key="6">
    <source>
        <dbReference type="EMBL" id="SHL09815.1"/>
    </source>
</evidence>
<dbReference type="InterPro" id="IPR018392">
    <property type="entry name" value="LysM"/>
</dbReference>
<dbReference type="EMBL" id="FRBG01000011">
    <property type="protein sequence ID" value="SHL09815.1"/>
    <property type="molecule type" value="Genomic_DNA"/>
</dbReference>
<dbReference type="Gene3D" id="2.70.70.10">
    <property type="entry name" value="Glucose Permease (Domain IIA)"/>
    <property type="match status" value="1"/>
</dbReference>
<evidence type="ECO:0000259" key="4">
    <source>
        <dbReference type="PROSITE" id="PS51782"/>
    </source>
</evidence>
<keyword evidence="2" id="KW-0472">Membrane</keyword>
<keyword evidence="2" id="KW-1133">Transmembrane helix</keyword>
<dbReference type="Pfam" id="PF07501">
    <property type="entry name" value="G5"/>
    <property type="match status" value="1"/>
</dbReference>
<dbReference type="Gene3D" id="2.20.230.10">
    <property type="entry name" value="Resuscitation-promoting factor rpfb"/>
    <property type="match status" value="1"/>
</dbReference>
<dbReference type="CDD" id="cd00118">
    <property type="entry name" value="LysM"/>
    <property type="match status" value="1"/>
</dbReference>
<reference evidence="6 8" key="2">
    <citation type="submission" date="2016-11" db="EMBL/GenBank/DDBJ databases">
        <authorList>
            <person name="Varghese N."/>
            <person name="Submissions S."/>
        </authorList>
    </citation>
    <scope>NUCLEOTIDE SEQUENCE [LARGE SCALE GENOMIC DNA]</scope>
    <source>
        <strain evidence="6 8">DSM 7308</strain>
    </source>
</reference>
<dbReference type="InterPro" id="IPR050570">
    <property type="entry name" value="Cell_wall_metabolism_enzyme"/>
</dbReference>
<feature type="transmembrane region" description="Helical" evidence="2">
    <location>
        <begin position="15"/>
        <end position="33"/>
    </location>
</feature>
<keyword evidence="2" id="KW-0812">Transmembrane</keyword>
<dbReference type="InterPro" id="IPR011055">
    <property type="entry name" value="Dup_hybrid_motif"/>
</dbReference>
<dbReference type="Proteomes" id="UP000092605">
    <property type="component" value="Unassembled WGS sequence"/>
</dbReference>
<dbReference type="OrthoDB" id="9809488at2"/>
<dbReference type="Gene3D" id="3.10.350.10">
    <property type="entry name" value="LysM domain"/>
    <property type="match status" value="1"/>
</dbReference>
<evidence type="ECO:0000256" key="1">
    <source>
        <dbReference type="ARBA" id="ARBA00022729"/>
    </source>
</evidence>
<dbReference type="InterPro" id="IPR016047">
    <property type="entry name" value="M23ase_b-sheet_dom"/>
</dbReference>
<evidence type="ECO:0000256" key="2">
    <source>
        <dbReference type="SAM" id="Phobius"/>
    </source>
</evidence>
<accession>A0A150FT23</accession>
<gene>
    <name evidence="5" type="ORF">JWYL7_1803</name>
    <name evidence="6" type="ORF">SAMN05661008_01460</name>
</gene>
<dbReference type="EMBL" id="LSFY01000001">
    <property type="protein sequence ID" value="KXZ40728.1"/>
    <property type="molecule type" value="Genomic_DNA"/>
</dbReference>
<dbReference type="AlphaFoldDB" id="A0A150FT23"/>
<dbReference type="STRING" id="1121328.JWYL7_1803"/>
<dbReference type="SUPFAM" id="SSF54106">
    <property type="entry name" value="LysM domain"/>
    <property type="match status" value="1"/>
</dbReference>
<dbReference type="PANTHER" id="PTHR21666:SF270">
    <property type="entry name" value="MUREIN HYDROLASE ACTIVATOR ENVC"/>
    <property type="match status" value="1"/>
</dbReference>
<dbReference type="InterPro" id="IPR011098">
    <property type="entry name" value="G5_dom"/>
</dbReference>
<reference evidence="5 7" key="1">
    <citation type="submission" date="2016-02" db="EMBL/GenBank/DDBJ databases">
        <title>Draft genome sequence for Clostridium paradoxum JW-YL-7.</title>
        <authorList>
            <person name="Utturkar S.M."/>
            <person name="Lancaster A."/>
            <person name="Poole F.L."/>
            <person name="Adams M.W."/>
            <person name="Brown S.D."/>
        </authorList>
    </citation>
    <scope>NUCLEOTIDE SEQUENCE [LARGE SCALE GENOMIC DNA]</scope>
    <source>
        <strain evidence="5 7">JW-YL-7</strain>
    </source>
</reference>
<protein>
    <submittedName>
        <fullName evidence="6">Murein DD-endopeptidase MepM and murein hydrolase activator NlpD, contain LysM domain</fullName>
    </submittedName>
    <submittedName>
        <fullName evidence="5">Peptidase M23</fullName>
    </submittedName>
</protein>
<dbReference type="Pfam" id="PF01551">
    <property type="entry name" value="Peptidase_M23"/>
    <property type="match status" value="1"/>
</dbReference>
<dbReference type="Proteomes" id="UP000323392">
    <property type="component" value="Unassembled WGS sequence"/>
</dbReference>
<proteinExistence type="predicted"/>
<dbReference type="PROSITE" id="PS51782">
    <property type="entry name" value="LYSM"/>
    <property type="match status" value="1"/>
</dbReference>
<dbReference type="RefSeq" id="WP_066072055.1">
    <property type="nucleotide sequence ID" value="NZ_FRBG01000011.1"/>
</dbReference>